<sequence length="125" mass="13890">MSIVAWQQPDHDCALDSLAIETQAVVEATSAYRAGIQAINHRLSLLTNSYLASPFCRRPGVARETPEGQATFNNAAVTNICVLILRSFFGINRKSSRKEAAVKVDRKVFFRKPRRNKRGEGGSIR</sequence>
<comment type="caution">
    <text evidence="1">The sequence shown here is derived from an EMBL/GenBank/DDBJ whole genome shotgun (WGS) entry which is preliminary data.</text>
</comment>
<reference evidence="1" key="1">
    <citation type="submission" date="2023-07" db="EMBL/GenBank/DDBJ databases">
        <authorList>
            <consortium name="CYATHOMIX"/>
        </authorList>
    </citation>
    <scope>NUCLEOTIDE SEQUENCE</scope>
    <source>
        <strain evidence="1">N/A</strain>
    </source>
</reference>
<name>A0AA36H489_CYLNA</name>
<dbReference type="AlphaFoldDB" id="A0AA36H489"/>
<proteinExistence type="predicted"/>
<gene>
    <name evidence="1" type="ORF">CYNAS_LOCUS15430</name>
</gene>
<accession>A0AA36H489</accession>
<protein>
    <submittedName>
        <fullName evidence="1">Uncharacterized protein</fullName>
    </submittedName>
</protein>
<organism evidence="1 2">
    <name type="scientific">Cylicocyclus nassatus</name>
    <name type="common">Nematode worm</name>
    <dbReference type="NCBI Taxonomy" id="53992"/>
    <lineage>
        <taxon>Eukaryota</taxon>
        <taxon>Metazoa</taxon>
        <taxon>Ecdysozoa</taxon>
        <taxon>Nematoda</taxon>
        <taxon>Chromadorea</taxon>
        <taxon>Rhabditida</taxon>
        <taxon>Rhabditina</taxon>
        <taxon>Rhabditomorpha</taxon>
        <taxon>Strongyloidea</taxon>
        <taxon>Strongylidae</taxon>
        <taxon>Cylicocyclus</taxon>
    </lineage>
</organism>
<dbReference type="EMBL" id="CATQJL010000305">
    <property type="protein sequence ID" value="CAJ0603447.1"/>
    <property type="molecule type" value="Genomic_DNA"/>
</dbReference>
<evidence type="ECO:0000313" key="1">
    <source>
        <dbReference type="EMBL" id="CAJ0603447.1"/>
    </source>
</evidence>
<dbReference type="Proteomes" id="UP001176961">
    <property type="component" value="Unassembled WGS sequence"/>
</dbReference>
<keyword evidence="2" id="KW-1185">Reference proteome</keyword>
<evidence type="ECO:0000313" key="2">
    <source>
        <dbReference type="Proteomes" id="UP001176961"/>
    </source>
</evidence>